<dbReference type="HOGENOM" id="CLU_101193_0_0_1"/>
<dbReference type="STRING" id="2903.R1FCA1"/>
<dbReference type="Proteomes" id="UP000013827">
    <property type="component" value="Unassembled WGS sequence"/>
</dbReference>
<feature type="domain" description="J" evidence="3">
    <location>
        <begin position="25"/>
        <end position="95"/>
    </location>
</feature>
<keyword evidence="2" id="KW-0732">Signal</keyword>
<keyword evidence="5" id="KW-1185">Reference proteome</keyword>
<dbReference type="KEGG" id="ehx:EMIHUDRAFT_110111"/>
<dbReference type="PROSITE" id="PS50076">
    <property type="entry name" value="DNAJ_2"/>
    <property type="match status" value="1"/>
</dbReference>
<feature type="region of interest" description="Disordered" evidence="1">
    <location>
        <begin position="193"/>
        <end position="240"/>
    </location>
</feature>
<feature type="compositionally biased region" description="Gly residues" evidence="1">
    <location>
        <begin position="82"/>
        <end position="101"/>
    </location>
</feature>
<feature type="signal peptide" evidence="2">
    <location>
        <begin position="1"/>
        <end position="20"/>
    </location>
</feature>
<dbReference type="InterPro" id="IPR001623">
    <property type="entry name" value="DnaJ_domain"/>
</dbReference>
<dbReference type="SMART" id="SM00271">
    <property type="entry name" value="DnaJ"/>
    <property type="match status" value="1"/>
</dbReference>
<evidence type="ECO:0000313" key="4">
    <source>
        <dbReference type="EnsemblProtists" id="EOD36630"/>
    </source>
</evidence>
<name>A0A0D3KLJ5_EMIH1</name>
<evidence type="ECO:0000256" key="1">
    <source>
        <dbReference type="SAM" id="MobiDB-lite"/>
    </source>
</evidence>
<evidence type="ECO:0000256" key="2">
    <source>
        <dbReference type="SAM" id="SignalP"/>
    </source>
</evidence>
<feature type="chain" id="PRO_5044291858" description="J domain-containing protein" evidence="2">
    <location>
        <begin position="21"/>
        <end position="240"/>
    </location>
</feature>
<dbReference type="Gene3D" id="1.10.287.110">
    <property type="entry name" value="DnaJ domain"/>
    <property type="match status" value="1"/>
</dbReference>
<sequence>MKSLHLHAGLLCVLVHAAAAMSRQQALKELDLRAGYDGGDLKRAYRARAIATHPDKGGSPEAFLRVSEAYEILSGRKQPSGSGFGGERAGGGRGGDSGGGAAMSEQEEAQMRAQAEAAMAEALRRAEEMLGKVLDDLFAAEDPLTELVERLIGPVGMNPAKWLLKRALKGLAAAAKPLLQRAMENAEGATITVNGKPMSGKEASQAFAEWREALRGSAGTGRSEAQAAASEGKRGPKREL</sequence>
<dbReference type="Pfam" id="PF00226">
    <property type="entry name" value="DnaJ"/>
    <property type="match status" value="1"/>
</dbReference>
<reference evidence="5" key="1">
    <citation type="journal article" date="2013" name="Nature">
        <title>Pan genome of the phytoplankton Emiliania underpins its global distribution.</title>
        <authorList>
            <person name="Read B.A."/>
            <person name="Kegel J."/>
            <person name="Klute M.J."/>
            <person name="Kuo A."/>
            <person name="Lefebvre S.C."/>
            <person name="Maumus F."/>
            <person name="Mayer C."/>
            <person name="Miller J."/>
            <person name="Monier A."/>
            <person name="Salamov A."/>
            <person name="Young J."/>
            <person name="Aguilar M."/>
            <person name="Claverie J.M."/>
            <person name="Frickenhaus S."/>
            <person name="Gonzalez K."/>
            <person name="Herman E.K."/>
            <person name="Lin Y.C."/>
            <person name="Napier J."/>
            <person name="Ogata H."/>
            <person name="Sarno A.F."/>
            <person name="Shmutz J."/>
            <person name="Schroeder D."/>
            <person name="de Vargas C."/>
            <person name="Verret F."/>
            <person name="von Dassow P."/>
            <person name="Valentin K."/>
            <person name="Van de Peer Y."/>
            <person name="Wheeler G."/>
            <person name="Dacks J.B."/>
            <person name="Delwiche C.F."/>
            <person name="Dyhrman S.T."/>
            <person name="Glockner G."/>
            <person name="John U."/>
            <person name="Richards T."/>
            <person name="Worden A.Z."/>
            <person name="Zhang X."/>
            <person name="Grigoriev I.V."/>
            <person name="Allen A.E."/>
            <person name="Bidle K."/>
            <person name="Borodovsky M."/>
            <person name="Bowler C."/>
            <person name="Brownlee C."/>
            <person name="Cock J.M."/>
            <person name="Elias M."/>
            <person name="Gladyshev V.N."/>
            <person name="Groth M."/>
            <person name="Guda C."/>
            <person name="Hadaegh A."/>
            <person name="Iglesias-Rodriguez M.D."/>
            <person name="Jenkins J."/>
            <person name="Jones B.M."/>
            <person name="Lawson T."/>
            <person name="Leese F."/>
            <person name="Lindquist E."/>
            <person name="Lobanov A."/>
            <person name="Lomsadze A."/>
            <person name="Malik S.B."/>
            <person name="Marsh M.E."/>
            <person name="Mackinder L."/>
            <person name="Mock T."/>
            <person name="Mueller-Roeber B."/>
            <person name="Pagarete A."/>
            <person name="Parker M."/>
            <person name="Probert I."/>
            <person name="Quesneville H."/>
            <person name="Raines C."/>
            <person name="Rensing S.A."/>
            <person name="Riano-Pachon D.M."/>
            <person name="Richier S."/>
            <person name="Rokitta S."/>
            <person name="Shiraiwa Y."/>
            <person name="Soanes D.M."/>
            <person name="van der Giezen M."/>
            <person name="Wahlund T.M."/>
            <person name="Williams B."/>
            <person name="Wilson W."/>
            <person name="Wolfe G."/>
            <person name="Wurch L.L."/>
        </authorList>
    </citation>
    <scope>NUCLEOTIDE SEQUENCE</scope>
</reference>
<dbReference type="InterPro" id="IPR036869">
    <property type="entry name" value="J_dom_sf"/>
</dbReference>
<dbReference type="CDD" id="cd06257">
    <property type="entry name" value="DnaJ"/>
    <property type="match status" value="1"/>
</dbReference>
<proteinExistence type="predicted"/>
<dbReference type="PaxDb" id="2903-EOD36630"/>
<dbReference type="SUPFAM" id="SSF46565">
    <property type="entry name" value="Chaperone J-domain"/>
    <property type="match status" value="1"/>
</dbReference>
<dbReference type="EnsemblProtists" id="EOD36630">
    <property type="protein sequence ID" value="EOD36630"/>
    <property type="gene ID" value="EMIHUDRAFT_110111"/>
</dbReference>
<protein>
    <recommendedName>
        <fullName evidence="3">J domain-containing protein</fullName>
    </recommendedName>
</protein>
<feature type="region of interest" description="Disordered" evidence="1">
    <location>
        <begin position="75"/>
        <end position="116"/>
    </location>
</feature>
<feature type="compositionally biased region" description="Basic and acidic residues" evidence="1">
    <location>
        <begin position="231"/>
        <end position="240"/>
    </location>
</feature>
<evidence type="ECO:0000259" key="3">
    <source>
        <dbReference type="PROSITE" id="PS50076"/>
    </source>
</evidence>
<organism evidence="4 5">
    <name type="scientific">Emiliania huxleyi (strain CCMP1516)</name>
    <dbReference type="NCBI Taxonomy" id="280463"/>
    <lineage>
        <taxon>Eukaryota</taxon>
        <taxon>Haptista</taxon>
        <taxon>Haptophyta</taxon>
        <taxon>Prymnesiophyceae</taxon>
        <taxon>Isochrysidales</taxon>
        <taxon>Noelaerhabdaceae</taxon>
        <taxon>Emiliania</taxon>
    </lineage>
</organism>
<reference evidence="4" key="2">
    <citation type="submission" date="2024-10" db="UniProtKB">
        <authorList>
            <consortium name="EnsemblProtists"/>
        </authorList>
    </citation>
    <scope>IDENTIFICATION</scope>
</reference>
<dbReference type="RefSeq" id="XP_005789059.1">
    <property type="nucleotide sequence ID" value="XM_005789002.1"/>
</dbReference>
<evidence type="ECO:0000313" key="5">
    <source>
        <dbReference type="Proteomes" id="UP000013827"/>
    </source>
</evidence>
<accession>A0A0D3KLJ5</accession>
<dbReference type="AlphaFoldDB" id="A0A0D3KLJ5"/>
<dbReference type="GeneID" id="17281900"/>